<accession>A0A9W3BF83</accession>
<dbReference type="InterPro" id="IPR002642">
    <property type="entry name" value="LysoPLipase_cat_dom"/>
</dbReference>
<dbReference type="Proteomes" id="UP001165740">
    <property type="component" value="Chromosome 9"/>
</dbReference>
<dbReference type="PANTHER" id="PTHR10728:SF40">
    <property type="entry name" value="PATATIN FAMILY PROTEIN"/>
    <property type="match status" value="1"/>
</dbReference>
<proteinExistence type="predicted"/>
<feature type="domain" description="PLA2c" evidence="10">
    <location>
        <begin position="155"/>
        <end position="759"/>
    </location>
</feature>
<reference evidence="12" key="1">
    <citation type="submission" date="2025-08" db="UniProtKB">
        <authorList>
            <consortium name="RefSeq"/>
        </authorList>
    </citation>
    <scope>IDENTIFICATION</scope>
</reference>
<evidence type="ECO:0000256" key="4">
    <source>
        <dbReference type="ARBA" id="ARBA00022801"/>
    </source>
</evidence>
<dbReference type="PROSITE" id="PS50004">
    <property type="entry name" value="C2"/>
    <property type="match status" value="1"/>
</dbReference>
<dbReference type="EC" id="3.1.1.4" evidence="2 7"/>
<evidence type="ECO:0000256" key="7">
    <source>
        <dbReference type="RuleBase" id="RU362102"/>
    </source>
</evidence>
<dbReference type="Gene3D" id="2.60.40.150">
    <property type="entry name" value="C2 domain"/>
    <property type="match status" value="1"/>
</dbReference>
<comment type="catalytic activity">
    <reaction evidence="7">
        <text>a 1,2-diacyl-sn-glycero-3-phosphocholine + H2O = a 1-acyl-sn-glycero-3-phosphocholine + a fatty acid + H(+)</text>
        <dbReference type="Rhea" id="RHEA:15801"/>
        <dbReference type="ChEBI" id="CHEBI:15377"/>
        <dbReference type="ChEBI" id="CHEBI:15378"/>
        <dbReference type="ChEBI" id="CHEBI:28868"/>
        <dbReference type="ChEBI" id="CHEBI:57643"/>
        <dbReference type="ChEBI" id="CHEBI:58168"/>
        <dbReference type="EC" id="3.1.1.4"/>
    </reaction>
</comment>
<evidence type="ECO:0000259" key="10">
    <source>
        <dbReference type="PROSITE" id="PS51210"/>
    </source>
</evidence>
<dbReference type="GO" id="GO:0046475">
    <property type="term" value="P:glycerophospholipid catabolic process"/>
    <property type="evidence" value="ECO:0007669"/>
    <property type="project" value="TreeGrafter"/>
</dbReference>
<feature type="compositionally biased region" description="Polar residues" evidence="8">
    <location>
        <begin position="854"/>
        <end position="863"/>
    </location>
</feature>
<dbReference type="InterPro" id="IPR016035">
    <property type="entry name" value="Acyl_Trfase/lysoPLipase"/>
</dbReference>
<dbReference type="SUPFAM" id="SSF49562">
    <property type="entry name" value="C2 domain (Calcium/lipid-binding domain, CaLB)"/>
    <property type="match status" value="1"/>
</dbReference>
<organism evidence="11 12">
    <name type="scientific">Biomphalaria glabrata</name>
    <name type="common">Bloodfluke planorb</name>
    <name type="synonym">Freshwater snail</name>
    <dbReference type="NCBI Taxonomy" id="6526"/>
    <lineage>
        <taxon>Eukaryota</taxon>
        <taxon>Metazoa</taxon>
        <taxon>Spiralia</taxon>
        <taxon>Lophotrochozoa</taxon>
        <taxon>Mollusca</taxon>
        <taxon>Gastropoda</taxon>
        <taxon>Heterobranchia</taxon>
        <taxon>Euthyneura</taxon>
        <taxon>Panpulmonata</taxon>
        <taxon>Hygrophila</taxon>
        <taxon>Lymnaeoidea</taxon>
        <taxon>Planorbidae</taxon>
        <taxon>Biomphalaria</taxon>
    </lineage>
</organism>
<dbReference type="GO" id="GO:0047498">
    <property type="term" value="F:calcium-dependent phospholipase A2 activity"/>
    <property type="evidence" value="ECO:0007669"/>
    <property type="project" value="TreeGrafter"/>
</dbReference>
<keyword evidence="11" id="KW-1185">Reference proteome</keyword>
<dbReference type="OrthoDB" id="419768at2759"/>
<keyword evidence="4 6" id="KW-0378">Hydrolase</keyword>
<dbReference type="PROSITE" id="PS51210">
    <property type="entry name" value="PLA2C"/>
    <property type="match status" value="1"/>
</dbReference>
<feature type="region of interest" description="Disordered" evidence="8">
    <location>
        <begin position="450"/>
        <end position="483"/>
    </location>
</feature>
<feature type="compositionally biased region" description="Acidic residues" evidence="8">
    <location>
        <begin position="450"/>
        <end position="462"/>
    </location>
</feature>
<evidence type="ECO:0000313" key="12">
    <source>
        <dbReference type="RefSeq" id="XP_055898252.1"/>
    </source>
</evidence>
<evidence type="ECO:0000313" key="11">
    <source>
        <dbReference type="Proteomes" id="UP001165740"/>
    </source>
</evidence>
<dbReference type="Gene3D" id="3.40.1090.10">
    <property type="entry name" value="Cytosolic phospholipase A2 catalytic domain"/>
    <property type="match status" value="1"/>
</dbReference>
<comment type="subcellular location">
    <subcellularLocation>
        <location evidence="1">Cytoplasm</location>
    </subcellularLocation>
</comment>
<gene>
    <name evidence="12" type="primary">LOC106069601</name>
</gene>
<evidence type="ECO:0000256" key="3">
    <source>
        <dbReference type="ARBA" id="ARBA00022490"/>
    </source>
</evidence>
<dbReference type="SUPFAM" id="SSF52151">
    <property type="entry name" value="FabD/lysophospholipase-like"/>
    <property type="match status" value="1"/>
</dbReference>
<dbReference type="InterPro" id="IPR035892">
    <property type="entry name" value="C2_domain_sf"/>
</dbReference>
<keyword evidence="5 6" id="KW-0443">Lipid metabolism</keyword>
<name>A0A9W3BF83_BIOGL</name>
<keyword evidence="6 7" id="KW-0442">Lipid degradation</keyword>
<dbReference type="AlphaFoldDB" id="A0A9W3BF83"/>
<comment type="domain">
    <text evidence="7">The N-terminal C2 domain associates with lipid membranes upon calcium binding.</text>
</comment>
<sequence>MLSYKETDSHKSSNETMATDIAFDPFQVFEVFHKHCAILYVKVVRGRRITKGWAKDLVDTPDPYVILTLANSPYSWKKTSVKDNDINPEWQETFTFWLDPEQEHTLEMSLMDANYTVDEHLATMSLPLKPLPINSRLKKTINFNETSEVDIEIWGEINEHADLRYSLTLCQEEKQFIDKRKRQIHKAMKTHFGFGAPKNYKEVPVIGIIGSGGGFRAMVAYSGVMSALSELGILDMTTYIGGLSGSAWYLSQLYSHSKWPGLSPSEQRIELRNNIDHSFLWLFKSKGITFVKEVWKKRSRGEPVSFTDLFGHLVGNTLLKDRLDSKLSDQRQAVSDGLSPLPLYTCLHVKNSVSAMVFHEWMEFSPYEIGLPKYGTFLKTEQFSCKFFMGCIVKEFPEPPLHFLQGIWGSAFCIQFKRLLQDDKHVDPVELMRREREELVEELKKDLESCDIQESESSEDENVYEKGTHGEKTTGGLQRKRSKSTKLKQKTFWDSMLSRMMETRWFQSIELRAAQIFNFMRGLSLNNVFPFSPFTKTQEEENENNKCDTFGGIFDLHPTHVKKLYVVDSGLTFNSPYPVLLRPQREVDIILSFDFSARASDDTPPFKELLLAAKWAELNKVPFPPIDTSVLEKEGLKECYVFKHPWDPNCPIVLHFCLVNINFKRELRPGIERTTQEELDFANFSIFDDPARPYSTFKFTYTHLEFDRLSQLMEYNTLLCQDLILDNIATCIKRRRRFSIRRPCKKKDIARLSLNSKIKADKLAEYIAMVEQVSGLSENDDLDKVIKKDENLDKNDADFITEIRDSNEYKQRPFSLPLILPEDVTSNGNKEPSRRMRLTSDMTRVDEENDDPDSSPTKDYTTGSGLGRVTLTRSKAVKSPMKPKTFKQNVKSIIQSNDNTQLGDNEVLLSESVLPQKLSPKSLRKTVSYNTTSSVSNMKTLENADSACTEKEELKNECDNDPNKSNQTEICNSAANITNQPLVDWIDLAERVTHL</sequence>
<evidence type="ECO:0000256" key="5">
    <source>
        <dbReference type="ARBA" id="ARBA00023098"/>
    </source>
</evidence>
<feature type="domain" description="C2" evidence="9">
    <location>
        <begin position="20"/>
        <end position="141"/>
    </location>
</feature>
<evidence type="ECO:0000256" key="1">
    <source>
        <dbReference type="ARBA" id="ARBA00004496"/>
    </source>
</evidence>
<evidence type="ECO:0000256" key="2">
    <source>
        <dbReference type="ARBA" id="ARBA00013278"/>
    </source>
</evidence>
<dbReference type="GO" id="GO:0005829">
    <property type="term" value="C:cytosol"/>
    <property type="evidence" value="ECO:0007669"/>
    <property type="project" value="TreeGrafter"/>
</dbReference>
<dbReference type="RefSeq" id="XP_055898252.1">
    <property type="nucleotide sequence ID" value="XM_056042277.1"/>
</dbReference>
<keyword evidence="7" id="KW-0479">Metal-binding</keyword>
<keyword evidence="3 7" id="KW-0963">Cytoplasm</keyword>
<protein>
    <recommendedName>
        <fullName evidence="2 7">Phospholipase A2</fullName>
        <ecNumber evidence="2 7">3.1.1.4</ecNumber>
    </recommendedName>
</protein>
<dbReference type="GeneID" id="106069601"/>
<dbReference type="GO" id="GO:0005509">
    <property type="term" value="F:calcium ion binding"/>
    <property type="evidence" value="ECO:0007669"/>
    <property type="project" value="TreeGrafter"/>
</dbReference>
<dbReference type="PANTHER" id="PTHR10728">
    <property type="entry name" value="CYTOSOLIC PHOSPHOLIPASE A2"/>
    <property type="match status" value="1"/>
</dbReference>
<dbReference type="InterPro" id="IPR000008">
    <property type="entry name" value="C2_dom"/>
</dbReference>
<feature type="compositionally biased region" description="Basic and acidic residues" evidence="8">
    <location>
        <begin position="463"/>
        <end position="472"/>
    </location>
</feature>
<keyword evidence="7" id="KW-0106">Calcium</keyword>
<dbReference type="OMA" id="ANIHFRE"/>
<dbReference type="SMART" id="SM00022">
    <property type="entry name" value="PLAc"/>
    <property type="match status" value="1"/>
</dbReference>
<dbReference type="GO" id="GO:0005544">
    <property type="term" value="F:calcium-dependent phospholipid binding"/>
    <property type="evidence" value="ECO:0007669"/>
    <property type="project" value="TreeGrafter"/>
</dbReference>
<dbReference type="Pfam" id="PF00168">
    <property type="entry name" value="C2"/>
    <property type="match status" value="1"/>
</dbReference>
<evidence type="ECO:0000256" key="8">
    <source>
        <dbReference type="SAM" id="MobiDB-lite"/>
    </source>
</evidence>
<feature type="region of interest" description="Disordered" evidence="8">
    <location>
        <begin position="820"/>
        <end position="884"/>
    </location>
</feature>
<evidence type="ECO:0000256" key="6">
    <source>
        <dbReference type="PROSITE-ProRule" id="PRU00555"/>
    </source>
</evidence>
<dbReference type="Pfam" id="PF01735">
    <property type="entry name" value="PLA2_B"/>
    <property type="match status" value="1"/>
</dbReference>
<evidence type="ECO:0000259" key="9">
    <source>
        <dbReference type="PROSITE" id="PS50004"/>
    </source>
</evidence>
<dbReference type="SMART" id="SM00239">
    <property type="entry name" value="C2"/>
    <property type="match status" value="1"/>
</dbReference>